<evidence type="ECO:0000259" key="3">
    <source>
        <dbReference type="Pfam" id="PF07727"/>
    </source>
</evidence>
<sequence>MAIDSDTANSTTSSEGFAPFTVDPSHPFYIHSSDSPGTYLVSPPFDRTDFVSWRKSILVSLYAKNKLGLINGRHARPSVDSPYYPHWEKCNDMINFNQRVNFKAKKPRHSISCKYCKKTGHTVEKYYKLHGFPPDFRFTKSKRSASCVQADNHIPSTSGFHPTEHSAHGITQEQYQHLTTLLQQTHVSSGPQGDMSSKENIGYANFAGLFSLFSSTVLLLMAIMSSLSLSPSTSSPAPSIPSLLPAVSSLVPAPHPSNPPPLPPVPPPRHSTRTCHPLTCLKDYVCSSIVPSAPASAIPLSTADLHSHEPQYYHQAASSPAWQEAMIKQKSDGTIERYKTRLVIRGDTQKEGIDYTETFSPVVKFTTIKWLLSLAAKRQWTVYQLDVNNAFFHGDLHEEVYMKIPPGLQVSLLCSSSTPPLVCKLKKSLYGLKQASRQWFSKLSEALSTKGYISSKNDYSLFTKSAGDSLTVLAVYVDDILLGFLVSQTKFTNDLLYEFNCQNFSPVNTPLDSSLKLTADMGEALSDPSGYRRLNFLQHTGPDIASLVQHLS</sequence>
<dbReference type="Pfam" id="PF14244">
    <property type="entry name" value="Retrotran_gag_3"/>
    <property type="match status" value="1"/>
</dbReference>
<dbReference type="PANTHER" id="PTHR37610">
    <property type="entry name" value="CCHC-TYPE DOMAIN-CONTAINING PROTEIN"/>
    <property type="match status" value="1"/>
</dbReference>
<reference evidence="6" key="2">
    <citation type="submission" date="2025-08" db="UniProtKB">
        <authorList>
            <consortium name="RefSeq"/>
        </authorList>
    </citation>
    <scope>IDENTIFICATION</scope>
    <source>
        <tissue evidence="6">Leaf</tissue>
    </source>
</reference>
<dbReference type="eggNOG" id="KOG0017">
    <property type="taxonomic scope" value="Eukaryota"/>
</dbReference>
<proteinExistence type="predicted"/>
<evidence type="ECO:0000313" key="5">
    <source>
        <dbReference type="Proteomes" id="UP000189701"/>
    </source>
</evidence>
<keyword evidence="5" id="KW-1185">Reference proteome</keyword>
<keyword evidence="2" id="KW-1133">Transmembrane helix</keyword>
<feature type="transmembrane region" description="Helical" evidence="2">
    <location>
        <begin position="203"/>
        <end position="224"/>
    </location>
</feature>
<dbReference type="InterPro" id="IPR029472">
    <property type="entry name" value="Copia-like_N"/>
</dbReference>
<keyword evidence="2" id="KW-0812">Transmembrane</keyword>
<dbReference type="SUPFAM" id="SSF56672">
    <property type="entry name" value="DNA/RNA polymerases"/>
    <property type="match status" value="1"/>
</dbReference>
<protein>
    <submittedName>
        <fullName evidence="6">Uncharacterized protein LOC104242256</fullName>
    </submittedName>
</protein>
<dbReference type="Pfam" id="PF07727">
    <property type="entry name" value="RVT_2"/>
    <property type="match status" value="1"/>
</dbReference>
<evidence type="ECO:0000259" key="4">
    <source>
        <dbReference type="Pfam" id="PF14244"/>
    </source>
</evidence>
<name>A0A1U7XU96_NICSY</name>
<gene>
    <name evidence="6" type="primary">LOC104242256</name>
</gene>
<dbReference type="InterPro" id="IPR013103">
    <property type="entry name" value="RVT_2"/>
</dbReference>
<feature type="domain" description="Retrotransposon Copia-like N-terminal" evidence="4">
    <location>
        <begin position="31"/>
        <end position="77"/>
    </location>
</feature>
<feature type="region of interest" description="Disordered" evidence="1">
    <location>
        <begin position="251"/>
        <end position="270"/>
    </location>
</feature>
<dbReference type="Proteomes" id="UP000189701">
    <property type="component" value="Unplaced"/>
</dbReference>
<dbReference type="PANTHER" id="PTHR37610:SF58">
    <property type="entry name" value="PEPTIDASE C1A PAPAIN C-TERMINAL DOMAIN-CONTAINING PROTEIN"/>
    <property type="match status" value="1"/>
</dbReference>
<evidence type="ECO:0000256" key="2">
    <source>
        <dbReference type="SAM" id="Phobius"/>
    </source>
</evidence>
<organism evidence="5 6">
    <name type="scientific">Nicotiana sylvestris</name>
    <name type="common">Wood tobacco</name>
    <name type="synonym">South American tobacco</name>
    <dbReference type="NCBI Taxonomy" id="4096"/>
    <lineage>
        <taxon>Eukaryota</taxon>
        <taxon>Viridiplantae</taxon>
        <taxon>Streptophyta</taxon>
        <taxon>Embryophyta</taxon>
        <taxon>Tracheophyta</taxon>
        <taxon>Spermatophyta</taxon>
        <taxon>Magnoliopsida</taxon>
        <taxon>eudicotyledons</taxon>
        <taxon>Gunneridae</taxon>
        <taxon>Pentapetalae</taxon>
        <taxon>asterids</taxon>
        <taxon>lamiids</taxon>
        <taxon>Solanales</taxon>
        <taxon>Solanaceae</taxon>
        <taxon>Nicotianoideae</taxon>
        <taxon>Nicotianeae</taxon>
        <taxon>Nicotiana</taxon>
    </lineage>
</organism>
<dbReference type="RefSeq" id="XP_009795587.1">
    <property type="nucleotide sequence ID" value="XM_009797285.1"/>
</dbReference>
<feature type="compositionally biased region" description="Pro residues" evidence="1">
    <location>
        <begin position="253"/>
        <end position="269"/>
    </location>
</feature>
<accession>A0A1U7XU96</accession>
<evidence type="ECO:0000313" key="6">
    <source>
        <dbReference type="RefSeq" id="XP_009795587.1"/>
    </source>
</evidence>
<dbReference type="AlphaFoldDB" id="A0A1U7XU96"/>
<keyword evidence="2" id="KW-0472">Membrane</keyword>
<evidence type="ECO:0000256" key="1">
    <source>
        <dbReference type="SAM" id="MobiDB-lite"/>
    </source>
</evidence>
<dbReference type="STRING" id="4096.A0A1U7XU96"/>
<feature type="domain" description="Reverse transcriptase Ty1/copia-type" evidence="3">
    <location>
        <begin position="329"/>
        <end position="507"/>
    </location>
</feature>
<dbReference type="InterPro" id="IPR043502">
    <property type="entry name" value="DNA/RNA_pol_sf"/>
</dbReference>
<reference evidence="5" key="1">
    <citation type="journal article" date="2013" name="Genome Biol.">
        <title>Reference genomes and transcriptomes of Nicotiana sylvestris and Nicotiana tomentosiformis.</title>
        <authorList>
            <person name="Sierro N."/>
            <person name="Battey J.N."/>
            <person name="Ouadi S."/>
            <person name="Bovet L."/>
            <person name="Goepfert S."/>
            <person name="Bakaher N."/>
            <person name="Peitsch M.C."/>
            <person name="Ivanov N.V."/>
        </authorList>
    </citation>
    <scope>NUCLEOTIDE SEQUENCE [LARGE SCALE GENOMIC DNA]</scope>
</reference>